<dbReference type="Proteomes" id="UP001596915">
    <property type="component" value="Unassembled WGS sequence"/>
</dbReference>
<gene>
    <name evidence="1" type="ORF">ACFQ2K_34290</name>
</gene>
<comment type="caution">
    <text evidence="1">The sequence shown here is derived from an EMBL/GenBank/DDBJ whole genome shotgun (WGS) entry which is preliminary data.</text>
</comment>
<reference evidence="2" key="1">
    <citation type="journal article" date="2019" name="Int. J. Syst. Evol. Microbiol.">
        <title>The Global Catalogue of Microorganisms (GCM) 10K type strain sequencing project: providing services to taxonomists for standard genome sequencing and annotation.</title>
        <authorList>
            <consortium name="The Broad Institute Genomics Platform"/>
            <consortium name="The Broad Institute Genome Sequencing Center for Infectious Disease"/>
            <person name="Wu L."/>
            <person name="Ma J."/>
        </authorList>
    </citation>
    <scope>NUCLEOTIDE SEQUENCE [LARGE SCALE GENOMIC DNA]</scope>
    <source>
        <strain evidence="2">JCM 12607</strain>
    </source>
</reference>
<accession>A0ABW2X381</accession>
<organism evidence="1 2">
    <name type="scientific">Streptomyces sanglieri</name>
    <dbReference type="NCBI Taxonomy" id="193460"/>
    <lineage>
        <taxon>Bacteria</taxon>
        <taxon>Bacillati</taxon>
        <taxon>Actinomycetota</taxon>
        <taxon>Actinomycetes</taxon>
        <taxon>Kitasatosporales</taxon>
        <taxon>Streptomycetaceae</taxon>
        <taxon>Streptomyces</taxon>
    </lineage>
</organism>
<evidence type="ECO:0000313" key="1">
    <source>
        <dbReference type="EMBL" id="MFD0627001.1"/>
    </source>
</evidence>
<name>A0ABW2X381_9ACTN</name>
<protein>
    <submittedName>
        <fullName evidence="1">Uncharacterized protein</fullName>
    </submittedName>
</protein>
<proteinExistence type="predicted"/>
<dbReference type="EMBL" id="JBHTGL010000008">
    <property type="protein sequence ID" value="MFD0627001.1"/>
    <property type="molecule type" value="Genomic_DNA"/>
</dbReference>
<evidence type="ECO:0000313" key="2">
    <source>
        <dbReference type="Proteomes" id="UP001596915"/>
    </source>
</evidence>
<keyword evidence="2" id="KW-1185">Reference proteome</keyword>
<sequence length="109" mass="12050">MTQTNCFYGYHVGDGIITGIPVIGYGAQRLVDIGLNQWLAGVQAEEGSLSKEELSRGNEAAQDNLDAYFEKWSKERHMDSTTGDAAAREARQSYMGGRQIAYEALRSRT</sequence>